<sequence length="185" mass="20078">MSQLFGKKVGCAPRAREPPCAPCRDAVDLQSNGERAERLGSSFSSFPCRARLGSGCLYGSASFSSLSFPPFLFSGSHRRSRRVLRSRRCPRSRAPEPPSPWSATSASPPGRPQHRRQLSLSSDASSPPGGPASRRPGPLPLRHRCPVRAQARPLLPSQPAAILIRPCLCLLNLQGLRFLETQLST</sequence>
<name>A0A8T0QAI2_PANVG</name>
<feature type="region of interest" description="Disordered" evidence="1">
    <location>
        <begin position="83"/>
        <end position="143"/>
    </location>
</feature>
<organism evidence="2 3">
    <name type="scientific">Panicum virgatum</name>
    <name type="common">Blackwell switchgrass</name>
    <dbReference type="NCBI Taxonomy" id="38727"/>
    <lineage>
        <taxon>Eukaryota</taxon>
        <taxon>Viridiplantae</taxon>
        <taxon>Streptophyta</taxon>
        <taxon>Embryophyta</taxon>
        <taxon>Tracheophyta</taxon>
        <taxon>Spermatophyta</taxon>
        <taxon>Magnoliopsida</taxon>
        <taxon>Liliopsida</taxon>
        <taxon>Poales</taxon>
        <taxon>Poaceae</taxon>
        <taxon>PACMAD clade</taxon>
        <taxon>Panicoideae</taxon>
        <taxon>Panicodae</taxon>
        <taxon>Paniceae</taxon>
        <taxon>Panicinae</taxon>
        <taxon>Panicum</taxon>
        <taxon>Panicum sect. Hiantes</taxon>
    </lineage>
</organism>
<keyword evidence="3" id="KW-1185">Reference proteome</keyword>
<comment type="caution">
    <text evidence="2">The sequence shown here is derived from an EMBL/GenBank/DDBJ whole genome shotgun (WGS) entry which is preliminary data.</text>
</comment>
<accession>A0A8T0QAI2</accession>
<evidence type="ECO:0000313" key="3">
    <source>
        <dbReference type="Proteomes" id="UP000823388"/>
    </source>
</evidence>
<reference evidence="2" key="1">
    <citation type="submission" date="2020-05" db="EMBL/GenBank/DDBJ databases">
        <title>WGS assembly of Panicum virgatum.</title>
        <authorList>
            <person name="Lovell J.T."/>
            <person name="Jenkins J."/>
            <person name="Shu S."/>
            <person name="Juenger T.E."/>
            <person name="Schmutz J."/>
        </authorList>
    </citation>
    <scope>NUCLEOTIDE SEQUENCE</scope>
    <source>
        <strain evidence="2">AP13</strain>
    </source>
</reference>
<evidence type="ECO:0000256" key="1">
    <source>
        <dbReference type="SAM" id="MobiDB-lite"/>
    </source>
</evidence>
<proteinExistence type="predicted"/>
<dbReference type="Proteomes" id="UP000823388">
    <property type="component" value="Chromosome 7K"/>
</dbReference>
<evidence type="ECO:0000313" key="2">
    <source>
        <dbReference type="EMBL" id="KAG2570910.1"/>
    </source>
</evidence>
<dbReference type="AlphaFoldDB" id="A0A8T0QAI2"/>
<dbReference type="EMBL" id="CM029049">
    <property type="protein sequence ID" value="KAG2570910.1"/>
    <property type="molecule type" value="Genomic_DNA"/>
</dbReference>
<protein>
    <submittedName>
        <fullName evidence="2">Uncharacterized protein</fullName>
    </submittedName>
</protein>
<feature type="compositionally biased region" description="Low complexity" evidence="1">
    <location>
        <begin position="118"/>
        <end position="136"/>
    </location>
</feature>
<gene>
    <name evidence="2" type="ORF">PVAP13_7KG032800</name>
</gene>